<accession>A0A699WYD8</accession>
<feature type="non-terminal residue" evidence="1">
    <location>
        <position position="1"/>
    </location>
</feature>
<dbReference type="EMBL" id="BKCJ011759075">
    <property type="protein sequence ID" value="GFD50578.1"/>
    <property type="molecule type" value="Genomic_DNA"/>
</dbReference>
<dbReference type="AlphaFoldDB" id="A0A699WYD8"/>
<organism evidence="1">
    <name type="scientific">Tanacetum cinerariifolium</name>
    <name type="common">Dalmatian daisy</name>
    <name type="synonym">Chrysanthemum cinerariifolium</name>
    <dbReference type="NCBI Taxonomy" id="118510"/>
    <lineage>
        <taxon>Eukaryota</taxon>
        <taxon>Viridiplantae</taxon>
        <taxon>Streptophyta</taxon>
        <taxon>Embryophyta</taxon>
        <taxon>Tracheophyta</taxon>
        <taxon>Spermatophyta</taxon>
        <taxon>Magnoliopsida</taxon>
        <taxon>eudicotyledons</taxon>
        <taxon>Gunneridae</taxon>
        <taxon>Pentapetalae</taxon>
        <taxon>asterids</taxon>
        <taxon>campanulids</taxon>
        <taxon>Asterales</taxon>
        <taxon>Asteraceae</taxon>
        <taxon>Asteroideae</taxon>
        <taxon>Anthemideae</taxon>
        <taxon>Anthemidinae</taxon>
        <taxon>Tanacetum</taxon>
    </lineage>
</organism>
<comment type="caution">
    <text evidence="1">The sequence shown here is derived from an EMBL/GenBank/DDBJ whole genome shotgun (WGS) entry which is preliminary data.</text>
</comment>
<feature type="non-terminal residue" evidence="1">
    <location>
        <position position="117"/>
    </location>
</feature>
<evidence type="ECO:0000313" key="1">
    <source>
        <dbReference type="EMBL" id="GFD50578.1"/>
    </source>
</evidence>
<protein>
    <submittedName>
        <fullName evidence="1">Uncharacterized protein</fullName>
    </submittedName>
</protein>
<sequence length="117" mass="13043">VIAIGRRALRLLQLLQHLLGRPQRTGDEPVVDQRGMVTIAFGYLRGGGRITYHSDFEALLDQIAQVRFDAQVGGHAGKNHLRHAFLAQLQGQVVGLRAVHFVRRTDDGLAVENERLE</sequence>
<gene>
    <name evidence="1" type="ORF">Tci_922547</name>
</gene>
<proteinExistence type="predicted"/>
<name>A0A699WYD8_TANCI</name>
<reference evidence="1" key="1">
    <citation type="journal article" date="2019" name="Sci. Rep.">
        <title>Draft genome of Tanacetum cinerariifolium, the natural source of mosquito coil.</title>
        <authorList>
            <person name="Yamashiro T."/>
            <person name="Shiraishi A."/>
            <person name="Satake H."/>
            <person name="Nakayama K."/>
        </authorList>
    </citation>
    <scope>NUCLEOTIDE SEQUENCE</scope>
</reference>